<dbReference type="Pfam" id="PF21761">
    <property type="entry name" value="RedAm-like_C"/>
    <property type="match status" value="1"/>
</dbReference>
<dbReference type="InterPro" id="IPR015815">
    <property type="entry name" value="HIBADH-related"/>
</dbReference>
<dbReference type="InterPro" id="IPR006115">
    <property type="entry name" value="6PGDH_NADP-bd"/>
</dbReference>
<dbReference type="Pfam" id="PF03446">
    <property type="entry name" value="NAD_binding_2"/>
    <property type="match status" value="1"/>
</dbReference>
<comment type="similarity">
    <text evidence="1">Belongs to the HIBADH-related family.</text>
</comment>
<gene>
    <name evidence="5" type="ORF">FHX73_114080</name>
</gene>
<feature type="domain" description="NADPH-dependent reductive aminase-like C-terminal" evidence="4">
    <location>
        <begin position="154"/>
        <end position="283"/>
    </location>
</feature>
<evidence type="ECO:0000259" key="4">
    <source>
        <dbReference type="Pfam" id="PF21761"/>
    </source>
</evidence>
<evidence type="ECO:0000256" key="2">
    <source>
        <dbReference type="ARBA" id="ARBA00023002"/>
    </source>
</evidence>
<dbReference type="SUPFAM" id="SSF51735">
    <property type="entry name" value="NAD(P)-binding Rossmann-fold domains"/>
    <property type="match status" value="1"/>
</dbReference>
<dbReference type="PIRSF" id="PIRSF000103">
    <property type="entry name" value="HIBADH"/>
    <property type="match status" value="1"/>
</dbReference>
<keyword evidence="2" id="KW-0560">Oxidoreductase</keyword>
<dbReference type="GO" id="GO:0031491">
    <property type="term" value="F:nucleosome binding"/>
    <property type="evidence" value="ECO:0007669"/>
    <property type="project" value="TreeGrafter"/>
</dbReference>
<dbReference type="Gene3D" id="1.10.1040.10">
    <property type="entry name" value="N-(1-d-carboxylethyl)-l-norvaline Dehydrogenase, domain 2"/>
    <property type="match status" value="1"/>
</dbReference>
<feature type="domain" description="6-phosphogluconate dehydrogenase NADP-binding" evidence="3">
    <location>
        <begin position="1"/>
        <end position="147"/>
    </location>
</feature>
<dbReference type="PANTHER" id="PTHR43580">
    <property type="entry name" value="OXIDOREDUCTASE GLYR1-RELATED"/>
    <property type="match status" value="1"/>
</dbReference>
<dbReference type="AlphaFoldDB" id="A0A561ULG0"/>
<dbReference type="GO" id="GO:0140673">
    <property type="term" value="P:transcription elongation-coupled chromatin remodeling"/>
    <property type="evidence" value="ECO:0007669"/>
    <property type="project" value="TreeGrafter"/>
</dbReference>
<dbReference type="InterPro" id="IPR013328">
    <property type="entry name" value="6PGD_dom2"/>
</dbReference>
<dbReference type="Proteomes" id="UP000317940">
    <property type="component" value="Unassembled WGS sequence"/>
</dbReference>
<evidence type="ECO:0000313" key="6">
    <source>
        <dbReference type="Proteomes" id="UP000317940"/>
    </source>
</evidence>
<proteinExistence type="inferred from homology"/>
<evidence type="ECO:0000259" key="3">
    <source>
        <dbReference type="Pfam" id="PF03446"/>
    </source>
</evidence>
<dbReference type="InterPro" id="IPR036291">
    <property type="entry name" value="NAD(P)-bd_dom_sf"/>
</dbReference>
<dbReference type="Gene3D" id="3.40.50.720">
    <property type="entry name" value="NAD(P)-binding Rossmann-like Domain"/>
    <property type="match status" value="1"/>
</dbReference>
<accession>A0A561ULG0</accession>
<name>A0A561ULG0_9ACTN</name>
<organism evidence="5 6">
    <name type="scientific">Kitasatospora viridis</name>
    <dbReference type="NCBI Taxonomy" id="281105"/>
    <lineage>
        <taxon>Bacteria</taxon>
        <taxon>Bacillati</taxon>
        <taxon>Actinomycetota</taxon>
        <taxon>Actinomycetes</taxon>
        <taxon>Kitasatosporales</taxon>
        <taxon>Streptomycetaceae</taxon>
        <taxon>Kitasatospora</taxon>
    </lineage>
</organism>
<evidence type="ECO:0000313" key="5">
    <source>
        <dbReference type="EMBL" id="TWG00208.1"/>
    </source>
</evidence>
<protein>
    <submittedName>
        <fullName evidence="5">3-hydroxyisobutyrate dehydrogenase-like beta-hydroxyacid dehydrogenase</fullName>
    </submittedName>
</protein>
<dbReference type="GO" id="GO:0016491">
    <property type="term" value="F:oxidoreductase activity"/>
    <property type="evidence" value="ECO:0007669"/>
    <property type="project" value="UniProtKB-KW"/>
</dbReference>
<dbReference type="InterPro" id="IPR051265">
    <property type="entry name" value="HIBADH-related_NP60_sf"/>
</dbReference>
<dbReference type="GO" id="GO:0003677">
    <property type="term" value="F:DNA binding"/>
    <property type="evidence" value="ECO:0007669"/>
    <property type="project" value="TreeGrafter"/>
</dbReference>
<dbReference type="GO" id="GO:0000785">
    <property type="term" value="C:chromatin"/>
    <property type="evidence" value="ECO:0007669"/>
    <property type="project" value="TreeGrafter"/>
</dbReference>
<dbReference type="GO" id="GO:0050661">
    <property type="term" value="F:NADP binding"/>
    <property type="evidence" value="ECO:0007669"/>
    <property type="project" value="InterPro"/>
</dbReference>
<keyword evidence="6" id="KW-1185">Reference proteome</keyword>
<dbReference type="EMBL" id="VIWT01000001">
    <property type="protein sequence ID" value="TWG00208.1"/>
    <property type="molecule type" value="Genomic_DNA"/>
</dbReference>
<dbReference type="InterPro" id="IPR048666">
    <property type="entry name" value="RedAm-like_C"/>
</dbReference>
<comment type="caution">
    <text evidence="5">The sequence shown here is derived from an EMBL/GenBank/DDBJ whole genome shotgun (WGS) entry which is preliminary data.</text>
</comment>
<dbReference type="PANTHER" id="PTHR43580:SF2">
    <property type="entry name" value="CYTOKINE-LIKE NUCLEAR FACTOR N-PAC"/>
    <property type="match status" value="1"/>
</dbReference>
<evidence type="ECO:0000256" key="1">
    <source>
        <dbReference type="ARBA" id="ARBA00009080"/>
    </source>
</evidence>
<reference evidence="5 6" key="1">
    <citation type="submission" date="2019-06" db="EMBL/GenBank/DDBJ databases">
        <title>Sequencing the genomes of 1000 actinobacteria strains.</title>
        <authorList>
            <person name="Klenk H.-P."/>
        </authorList>
    </citation>
    <scope>NUCLEOTIDE SEQUENCE [LARGE SCALE GENOMIC DNA]</scope>
    <source>
        <strain evidence="5 6">DSM 44826</strain>
    </source>
</reference>
<sequence>MIGLGAMGGALAGAFLTAGHPTTVWNRTPGRAGALAERGAVPAGSAAEAVAASELVVVCLSDHEAVRETLTPLAAQLAGRTVVDLTSGSPLDARDTADWADRHGVAHLDGVIMTTPPGIGRPEVLQLYAGPRAAFDSARPALAALGEPLHLGEDPALAPVYDTALLGLMWGTLTGWLHGAALLGAEGPGGGVPATSFTEVADRWLTTVRAFMRGYAPQIDAAHYPGDGFPLSLHSSTMDILAHASELRGLSADFPQLLRELTTRAISAGHGEDSWARLVEFIRTT</sequence>